<evidence type="ECO:0000313" key="2">
    <source>
        <dbReference type="EMBL" id="MBO2450500.1"/>
    </source>
</evidence>
<dbReference type="EMBL" id="JAGEOJ010000010">
    <property type="protein sequence ID" value="MBO2450500.1"/>
    <property type="molecule type" value="Genomic_DNA"/>
</dbReference>
<keyword evidence="3" id="KW-1185">Reference proteome</keyword>
<proteinExistence type="predicted"/>
<name>A0A939PDA3_9ACTN</name>
<sequence>MSIMLRAFTAGIAVAALATGCKESASDVPTPPPADLRPVTDSVPYLCDLVPEQAWRQVTGLTASVNARWVNGPQADNGLCLADAAGLEAPLGIEWTYNDGERILGVQQRAWDDRGAHPIPKELGRGLAGVAQTAGGNPRPNFVVALFKCGKRKTLISIDFAPVVRGRDAVQDMVEFMRIAERRFGVVHGCTPG</sequence>
<feature type="signal peptide" evidence="1">
    <location>
        <begin position="1"/>
        <end position="18"/>
    </location>
</feature>
<dbReference type="AlphaFoldDB" id="A0A939PDA3"/>
<reference evidence="2" key="1">
    <citation type="submission" date="2021-03" db="EMBL/GenBank/DDBJ databases">
        <authorList>
            <person name="Kanchanasin P."/>
            <person name="Saeng-In P."/>
            <person name="Phongsopitanun W."/>
            <person name="Yuki M."/>
            <person name="Kudo T."/>
            <person name="Ohkuma M."/>
            <person name="Tanasupawat S."/>
        </authorList>
    </citation>
    <scope>NUCLEOTIDE SEQUENCE</scope>
    <source>
        <strain evidence="2">GKU 128</strain>
    </source>
</reference>
<accession>A0A939PDA3</accession>
<gene>
    <name evidence="2" type="ORF">J4573_25585</name>
</gene>
<evidence type="ECO:0000313" key="3">
    <source>
        <dbReference type="Proteomes" id="UP000669179"/>
    </source>
</evidence>
<protein>
    <recommendedName>
        <fullName evidence="4">DUF3558 domain-containing protein</fullName>
    </recommendedName>
</protein>
<dbReference type="PROSITE" id="PS51257">
    <property type="entry name" value="PROKAR_LIPOPROTEIN"/>
    <property type="match status" value="1"/>
</dbReference>
<dbReference type="RefSeq" id="WP_208258361.1">
    <property type="nucleotide sequence ID" value="NZ_JAGEOJ010000010.1"/>
</dbReference>
<dbReference type="Proteomes" id="UP000669179">
    <property type="component" value="Unassembled WGS sequence"/>
</dbReference>
<organism evidence="2 3">
    <name type="scientific">Actinomadura barringtoniae</name>
    <dbReference type="NCBI Taxonomy" id="1427535"/>
    <lineage>
        <taxon>Bacteria</taxon>
        <taxon>Bacillati</taxon>
        <taxon>Actinomycetota</taxon>
        <taxon>Actinomycetes</taxon>
        <taxon>Streptosporangiales</taxon>
        <taxon>Thermomonosporaceae</taxon>
        <taxon>Actinomadura</taxon>
    </lineage>
</organism>
<keyword evidence="1" id="KW-0732">Signal</keyword>
<feature type="chain" id="PRO_5039183298" description="DUF3558 domain-containing protein" evidence="1">
    <location>
        <begin position="19"/>
        <end position="193"/>
    </location>
</feature>
<evidence type="ECO:0008006" key="4">
    <source>
        <dbReference type="Google" id="ProtNLM"/>
    </source>
</evidence>
<evidence type="ECO:0000256" key="1">
    <source>
        <dbReference type="SAM" id="SignalP"/>
    </source>
</evidence>
<comment type="caution">
    <text evidence="2">The sequence shown here is derived from an EMBL/GenBank/DDBJ whole genome shotgun (WGS) entry which is preliminary data.</text>
</comment>